<keyword evidence="1" id="KW-1133">Transmembrane helix</keyword>
<dbReference type="Proteomes" id="UP000305451">
    <property type="component" value="Unassembled WGS sequence"/>
</dbReference>
<dbReference type="EMBL" id="SRXV01000002">
    <property type="protein sequence ID" value="TGY92899.1"/>
    <property type="molecule type" value="Genomic_DNA"/>
</dbReference>
<proteinExistence type="predicted"/>
<feature type="transmembrane region" description="Helical" evidence="1">
    <location>
        <begin position="6"/>
        <end position="28"/>
    </location>
</feature>
<sequence>MNDPLILILVLIASAVSITGLVLLNRWLGGWQPARLESPAGAATCLSNDIVGFRAGETALFDQGTGAFVMEQGGDRLGLVWTRGARFVTRVLSDGDVASVDREGRTLTLKLCDYTFSRMEAVMADEAEAELWAERLNGFLRAEGGRDAQPA</sequence>
<accession>A0A4V3RZ46</accession>
<keyword evidence="1" id="KW-0472">Membrane</keyword>
<keyword evidence="3" id="KW-1185">Reference proteome</keyword>
<organism evidence="2 3">
    <name type="scientific">Marinicauda pacifica</name>
    <dbReference type="NCBI Taxonomy" id="1133559"/>
    <lineage>
        <taxon>Bacteria</taxon>
        <taxon>Pseudomonadati</taxon>
        <taxon>Pseudomonadota</taxon>
        <taxon>Alphaproteobacteria</taxon>
        <taxon>Maricaulales</taxon>
        <taxon>Maricaulaceae</taxon>
        <taxon>Marinicauda</taxon>
    </lineage>
</organism>
<evidence type="ECO:0000256" key="1">
    <source>
        <dbReference type="SAM" id="Phobius"/>
    </source>
</evidence>
<dbReference type="RefSeq" id="WP_135944485.1">
    <property type="nucleotide sequence ID" value="NZ_BMEI01000002.1"/>
</dbReference>
<protein>
    <submittedName>
        <fullName evidence="2">Uncharacterized protein</fullName>
    </submittedName>
</protein>
<evidence type="ECO:0000313" key="3">
    <source>
        <dbReference type="Proteomes" id="UP000305451"/>
    </source>
</evidence>
<reference evidence="2 3" key="1">
    <citation type="journal article" date="2013" name="Int. J. Syst. Evol. Microbiol.">
        <title>Marinicauda pacifica gen. nov., sp. nov., a prosthecate alphaproteobacterium of the family Hyphomonadaceae isolated from deep seawater.</title>
        <authorList>
            <person name="Zhang X.Y."/>
            <person name="Li G.W."/>
            <person name="Wang C.S."/>
            <person name="Zhang Y.J."/>
            <person name="Xu X.W."/>
            <person name="Li H."/>
            <person name="Liu A."/>
            <person name="Liu C."/>
            <person name="Xie B.B."/>
            <person name="Qin Q.L."/>
            <person name="Xu Z."/>
            <person name="Chen X.L."/>
            <person name="Zhou B.C."/>
            <person name="Zhang Y.Z."/>
        </authorList>
    </citation>
    <scope>NUCLEOTIDE SEQUENCE [LARGE SCALE GENOMIC DNA]</scope>
    <source>
        <strain evidence="2 3">P-1 km-3</strain>
    </source>
</reference>
<keyword evidence="1" id="KW-0812">Transmembrane</keyword>
<gene>
    <name evidence="2" type="ORF">E5162_07465</name>
</gene>
<dbReference type="OrthoDB" id="7631211at2"/>
<comment type="caution">
    <text evidence="2">The sequence shown here is derived from an EMBL/GenBank/DDBJ whole genome shotgun (WGS) entry which is preliminary data.</text>
</comment>
<dbReference type="AlphaFoldDB" id="A0A4V3RZ46"/>
<evidence type="ECO:0000313" key="2">
    <source>
        <dbReference type="EMBL" id="TGY92899.1"/>
    </source>
</evidence>
<name>A0A4V3RZ46_9PROT</name>